<keyword evidence="4 8" id="KW-0645">Protease</keyword>
<dbReference type="GO" id="GO:0016485">
    <property type="term" value="P:protein processing"/>
    <property type="evidence" value="ECO:0007669"/>
    <property type="project" value="UniProtKB-ARBA"/>
</dbReference>
<gene>
    <name evidence="12" type="primary">LOC108742045</name>
</gene>
<evidence type="ECO:0000313" key="12">
    <source>
        <dbReference type="RefSeq" id="XP_018332555.1"/>
    </source>
</evidence>
<evidence type="ECO:0000313" key="11">
    <source>
        <dbReference type="Proteomes" id="UP000192223"/>
    </source>
</evidence>
<dbReference type="Proteomes" id="UP000192223">
    <property type="component" value="Unplaced"/>
</dbReference>
<keyword evidence="3" id="KW-0964">Secreted</keyword>
<comment type="similarity">
    <text evidence="2">Belongs to the peptidase S1 family.</text>
</comment>
<dbReference type="InterPro" id="IPR050430">
    <property type="entry name" value="Peptidase_S1"/>
</dbReference>
<dbReference type="Pfam" id="PF00089">
    <property type="entry name" value="Trypsin"/>
    <property type="match status" value="1"/>
</dbReference>
<dbReference type="GeneID" id="108742045"/>
<comment type="subcellular location">
    <subcellularLocation>
        <location evidence="1">Secreted</location>
    </subcellularLocation>
</comment>
<dbReference type="InterPro" id="IPR001314">
    <property type="entry name" value="Peptidase_S1A"/>
</dbReference>
<dbReference type="InterPro" id="IPR018114">
    <property type="entry name" value="TRYPSIN_HIS"/>
</dbReference>
<dbReference type="PANTHER" id="PTHR24276">
    <property type="entry name" value="POLYSERASE-RELATED"/>
    <property type="match status" value="1"/>
</dbReference>
<reference evidence="12" key="1">
    <citation type="submission" date="2025-08" db="UniProtKB">
        <authorList>
            <consortium name="RefSeq"/>
        </authorList>
    </citation>
    <scope>IDENTIFICATION</scope>
    <source>
        <tissue evidence="12">Entire body</tissue>
    </source>
</reference>
<dbReference type="PROSITE" id="PS00135">
    <property type="entry name" value="TRYPSIN_SER"/>
    <property type="match status" value="1"/>
</dbReference>
<organism evidence="11 12">
    <name type="scientific">Agrilus planipennis</name>
    <name type="common">Emerald ash borer</name>
    <name type="synonym">Agrilus marcopoli</name>
    <dbReference type="NCBI Taxonomy" id="224129"/>
    <lineage>
        <taxon>Eukaryota</taxon>
        <taxon>Metazoa</taxon>
        <taxon>Ecdysozoa</taxon>
        <taxon>Arthropoda</taxon>
        <taxon>Hexapoda</taxon>
        <taxon>Insecta</taxon>
        <taxon>Pterygota</taxon>
        <taxon>Neoptera</taxon>
        <taxon>Endopterygota</taxon>
        <taxon>Coleoptera</taxon>
        <taxon>Polyphaga</taxon>
        <taxon>Elateriformia</taxon>
        <taxon>Buprestoidea</taxon>
        <taxon>Buprestidae</taxon>
        <taxon>Agrilinae</taxon>
        <taxon>Agrilus</taxon>
    </lineage>
</organism>
<dbReference type="InterPro" id="IPR043504">
    <property type="entry name" value="Peptidase_S1_PA_chymotrypsin"/>
</dbReference>
<feature type="domain" description="Peptidase S1" evidence="10">
    <location>
        <begin position="32"/>
        <end position="260"/>
    </location>
</feature>
<keyword evidence="9" id="KW-0732">Signal</keyword>
<dbReference type="SMART" id="SM00020">
    <property type="entry name" value="Tryp_SPc"/>
    <property type="match status" value="1"/>
</dbReference>
<evidence type="ECO:0000256" key="1">
    <source>
        <dbReference type="ARBA" id="ARBA00004613"/>
    </source>
</evidence>
<name>A0A1W4XJK1_AGRPL</name>
<keyword evidence="6 8" id="KW-0720">Serine protease</keyword>
<dbReference type="InParanoid" id="A0A1W4XJK1"/>
<dbReference type="InterPro" id="IPR001254">
    <property type="entry name" value="Trypsin_dom"/>
</dbReference>
<evidence type="ECO:0000256" key="2">
    <source>
        <dbReference type="ARBA" id="ARBA00007664"/>
    </source>
</evidence>
<dbReference type="AlphaFoldDB" id="A0A1W4XJK1"/>
<dbReference type="SUPFAM" id="SSF50494">
    <property type="entry name" value="Trypsin-like serine proteases"/>
    <property type="match status" value="1"/>
</dbReference>
<dbReference type="KEGG" id="apln:108742045"/>
<dbReference type="OrthoDB" id="10059102at2759"/>
<dbReference type="FunFam" id="2.40.10.10:FF:000047">
    <property type="entry name" value="Trypsin eta"/>
    <property type="match status" value="1"/>
</dbReference>
<proteinExistence type="inferred from homology"/>
<accession>A0A1W4XJK1</accession>
<sequence length="261" mass="28017">MKFLIFITSVSHILGIWAFPKESDIVKSEERIIGGNPTTIEEFPYNAQLYVSFQFWCGACIISPKWALTAGHCTYQQSTSNVSLRVGATEYNQTANEPVTLAEIYLHPLYNDATLDYDMSILLLNEHLIFGKRIAAIALPPCNVVLPAGTMATVSGWGRLAYEGDDPTQLQEVTVPIVTNEECAISYSNDTGVYVTDRVLCAGYEEGGRGGCNGDSGGPLTVNGVLYGLVSSGVGCAEAGFPGTYVNVSSLRSYIASVTGL</sequence>
<dbReference type="CDD" id="cd00190">
    <property type="entry name" value="Tryp_SPc"/>
    <property type="match status" value="1"/>
</dbReference>
<dbReference type="RefSeq" id="XP_018332555.1">
    <property type="nucleotide sequence ID" value="XM_018477053.1"/>
</dbReference>
<evidence type="ECO:0000256" key="4">
    <source>
        <dbReference type="ARBA" id="ARBA00022670"/>
    </source>
</evidence>
<keyword evidence="7" id="KW-1015">Disulfide bond</keyword>
<dbReference type="PROSITE" id="PS50240">
    <property type="entry name" value="TRYPSIN_DOM"/>
    <property type="match status" value="1"/>
</dbReference>
<feature type="signal peptide" evidence="9">
    <location>
        <begin position="1"/>
        <end position="18"/>
    </location>
</feature>
<evidence type="ECO:0000256" key="9">
    <source>
        <dbReference type="SAM" id="SignalP"/>
    </source>
</evidence>
<dbReference type="PROSITE" id="PS00134">
    <property type="entry name" value="TRYPSIN_HIS"/>
    <property type="match status" value="1"/>
</dbReference>
<evidence type="ECO:0000256" key="6">
    <source>
        <dbReference type="ARBA" id="ARBA00022825"/>
    </source>
</evidence>
<dbReference type="InterPro" id="IPR009003">
    <property type="entry name" value="Peptidase_S1_PA"/>
</dbReference>
<keyword evidence="11" id="KW-1185">Reference proteome</keyword>
<dbReference type="InterPro" id="IPR033116">
    <property type="entry name" value="TRYPSIN_SER"/>
</dbReference>
<keyword evidence="5 8" id="KW-0378">Hydrolase</keyword>
<dbReference type="GO" id="GO:0004252">
    <property type="term" value="F:serine-type endopeptidase activity"/>
    <property type="evidence" value="ECO:0007669"/>
    <property type="project" value="InterPro"/>
</dbReference>
<protein>
    <submittedName>
        <fullName evidence="12">Trypsin-1-like</fullName>
    </submittedName>
</protein>
<evidence type="ECO:0000256" key="3">
    <source>
        <dbReference type="ARBA" id="ARBA00022525"/>
    </source>
</evidence>
<dbReference type="GO" id="GO:0005576">
    <property type="term" value="C:extracellular region"/>
    <property type="evidence" value="ECO:0007669"/>
    <property type="project" value="UniProtKB-SubCell"/>
</dbReference>
<feature type="chain" id="PRO_5010737410" evidence="9">
    <location>
        <begin position="19"/>
        <end position="261"/>
    </location>
</feature>
<dbReference type="PANTHER" id="PTHR24276:SF91">
    <property type="entry name" value="AT26814P-RELATED"/>
    <property type="match status" value="1"/>
</dbReference>
<dbReference type="PRINTS" id="PR00722">
    <property type="entry name" value="CHYMOTRYPSIN"/>
</dbReference>
<evidence type="ECO:0000259" key="10">
    <source>
        <dbReference type="PROSITE" id="PS50240"/>
    </source>
</evidence>
<evidence type="ECO:0000256" key="5">
    <source>
        <dbReference type="ARBA" id="ARBA00022801"/>
    </source>
</evidence>
<dbReference type="Gene3D" id="2.40.10.10">
    <property type="entry name" value="Trypsin-like serine proteases"/>
    <property type="match status" value="1"/>
</dbReference>
<dbReference type="STRING" id="224129.A0A1W4XJK1"/>
<evidence type="ECO:0000256" key="7">
    <source>
        <dbReference type="ARBA" id="ARBA00023157"/>
    </source>
</evidence>
<evidence type="ECO:0000256" key="8">
    <source>
        <dbReference type="RuleBase" id="RU363034"/>
    </source>
</evidence>